<feature type="non-terminal residue" evidence="1">
    <location>
        <position position="139"/>
    </location>
</feature>
<evidence type="ECO:0008006" key="2">
    <source>
        <dbReference type="Google" id="ProtNLM"/>
    </source>
</evidence>
<name>A0A0F8XH15_9ZZZZ</name>
<proteinExistence type="predicted"/>
<dbReference type="AlphaFoldDB" id="A0A0F8XH15"/>
<comment type="caution">
    <text evidence="1">The sequence shown here is derived from an EMBL/GenBank/DDBJ whole genome shotgun (WGS) entry which is preliminary data.</text>
</comment>
<reference evidence="1" key="1">
    <citation type="journal article" date="2015" name="Nature">
        <title>Complex archaea that bridge the gap between prokaryotes and eukaryotes.</title>
        <authorList>
            <person name="Spang A."/>
            <person name="Saw J.H."/>
            <person name="Jorgensen S.L."/>
            <person name="Zaremba-Niedzwiedzka K."/>
            <person name="Martijn J."/>
            <person name="Lind A.E."/>
            <person name="van Eijk R."/>
            <person name="Schleper C."/>
            <person name="Guy L."/>
            <person name="Ettema T.J."/>
        </authorList>
    </citation>
    <scope>NUCLEOTIDE SEQUENCE</scope>
</reference>
<organism evidence="1">
    <name type="scientific">marine sediment metagenome</name>
    <dbReference type="NCBI Taxonomy" id="412755"/>
    <lineage>
        <taxon>unclassified sequences</taxon>
        <taxon>metagenomes</taxon>
        <taxon>ecological metagenomes</taxon>
    </lineage>
</organism>
<accession>A0A0F8XH15</accession>
<gene>
    <name evidence="1" type="ORF">LCGC14_2946510</name>
</gene>
<evidence type="ECO:0000313" key="1">
    <source>
        <dbReference type="EMBL" id="KKK68193.1"/>
    </source>
</evidence>
<sequence length="139" mass="15325">MKKKKQTRAEKSHGVFLVYKALKESGGFDKVPTCKDGSLNIGRKDGGLPTKPVVPCEDLSEADVLKECISWLIRHRVGAKRMNVGAGDLGGGNYRQYGIKGAADITCIYEGLRIEVECKKGKGGVLSLNQQKFRDWVQR</sequence>
<protein>
    <recommendedName>
        <fullName evidence="2">VRR-NUC domain-containing protein</fullName>
    </recommendedName>
</protein>
<dbReference type="EMBL" id="LAZR01059251">
    <property type="protein sequence ID" value="KKK68193.1"/>
    <property type="molecule type" value="Genomic_DNA"/>
</dbReference>